<accession>A0A6C0JR82</accession>
<evidence type="ECO:0000313" key="4">
    <source>
        <dbReference type="EMBL" id="QHU07190.1"/>
    </source>
</evidence>
<organism evidence="4">
    <name type="scientific">viral metagenome</name>
    <dbReference type="NCBI Taxonomy" id="1070528"/>
    <lineage>
        <taxon>unclassified sequences</taxon>
        <taxon>metagenomes</taxon>
        <taxon>organismal metagenomes</taxon>
    </lineage>
</organism>
<dbReference type="Pfam" id="PF04851">
    <property type="entry name" value="ResIII"/>
    <property type="match status" value="1"/>
</dbReference>
<dbReference type="EMBL" id="MN740684">
    <property type="protein sequence ID" value="QHU07190.1"/>
    <property type="molecule type" value="Genomic_DNA"/>
</dbReference>
<feature type="coiled-coil region" evidence="1">
    <location>
        <begin position="707"/>
        <end position="770"/>
    </location>
</feature>
<dbReference type="GO" id="GO:0003677">
    <property type="term" value="F:DNA binding"/>
    <property type="evidence" value="ECO:0007669"/>
    <property type="project" value="InterPro"/>
</dbReference>
<feature type="domain" description="Helicase ATP-binding" evidence="3">
    <location>
        <begin position="436"/>
        <end position="656"/>
    </location>
</feature>
<dbReference type="GO" id="GO:0016787">
    <property type="term" value="F:hydrolase activity"/>
    <property type="evidence" value="ECO:0007669"/>
    <property type="project" value="InterPro"/>
</dbReference>
<evidence type="ECO:0000256" key="2">
    <source>
        <dbReference type="SAM" id="MobiDB-lite"/>
    </source>
</evidence>
<dbReference type="SMART" id="SM00487">
    <property type="entry name" value="DEXDc"/>
    <property type="match status" value="1"/>
</dbReference>
<feature type="region of interest" description="Disordered" evidence="2">
    <location>
        <begin position="409"/>
        <end position="435"/>
    </location>
</feature>
<evidence type="ECO:0000259" key="3">
    <source>
        <dbReference type="SMART" id="SM00487"/>
    </source>
</evidence>
<keyword evidence="1" id="KW-0175">Coiled coil</keyword>
<proteinExistence type="predicted"/>
<dbReference type="GO" id="GO:0005524">
    <property type="term" value="F:ATP binding"/>
    <property type="evidence" value="ECO:0007669"/>
    <property type="project" value="InterPro"/>
</dbReference>
<dbReference type="InterPro" id="IPR014001">
    <property type="entry name" value="Helicase_ATP-bd"/>
</dbReference>
<name>A0A6C0JR82_9ZZZZ</name>
<dbReference type="CDD" id="cd18785">
    <property type="entry name" value="SF2_C"/>
    <property type="match status" value="1"/>
</dbReference>
<dbReference type="AlphaFoldDB" id="A0A6C0JR82"/>
<evidence type="ECO:0000256" key="1">
    <source>
        <dbReference type="SAM" id="Coils"/>
    </source>
</evidence>
<protein>
    <recommendedName>
        <fullName evidence="3">Helicase ATP-binding domain-containing protein</fullName>
    </recommendedName>
</protein>
<dbReference type="Gene3D" id="3.40.50.300">
    <property type="entry name" value="P-loop containing nucleotide triphosphate hydrolases"/>
    <property type="match status" value="1"/>
</dbReference>
<sequence>MFKINKNALCIRKSSNFSYQDKKHKLDKSNFDLNNFKKSLPITSPKVIELLKNIKELDASDMKNHNKKFKHIIYTDIKESSAGAKMIAASMLSDGYKNVYEKDLKLKDDKILLKTKDKNFALLCSVQLYDKPFSMKLKKNIIAKYNSRPENINGSLIRFIVLDQGYKEGIDLFDVKYLHIFEPLITRSDEKQVIGRGTRFCGQKGLKFQENIGWPLNVFKYNSYIENNKKEFTHDLFMNNSGLDLTKILFSVELEKITKYGAVDYELNKNIHQINDRFSNTNNEDSIYTNYRINSEKKLKLGNKILNPLDIISKGGGIKGKRKKGLNINLTKTVKNKKKFLEIRKIISEKYSDLKWEKIILKNGCEEKTEKKIENKKKAKSIGGAKSEPILKKIKKLSKKIKSEPIMKFKNNKKKIKSEPKPEKNKPPSLPPKDERLIDLTPTQKFVSKYFTHESPYNGLLLWHSVGTGKTCSAISIASRGFEEHNYTILWVTRHTLKTDIWKNMFQQVCSSIIRRKIIQGENIPKNIKKNYLQYLTNNWVMPISYKQFSNMLQGRNEYYKIMKKKNGETDILRKTLVIIDEAHKLYSVDTIPSERPNIQVINEKIKKSYKISGSNSVKLLLMTATPYTTDPMHLIKLINLMKDENDQMPEDYKTFTETYLDENGIFTNEGAKEYLDNMAGYISYLNREKDVRNFAYPIFYNIDVKISEQDKKIKTLKNDLAIEQENVEKIKNELENADKKNKKPIKEKIVNHNKKVKEMKKRLKELTEKDYSQETIINSCLTKKK</sequence>
<dbReference type="SUPFAM" id="SSF52540">
    <property type="entry name" value="P-loop containing nucleoside triphosphate hydrolases"/>
    <property type="match status" value="1"/>
</dbReference>
<dbReference type="InterPro" id="IPR027417">
    <property type="entry name" value="P-loop_NTPase"/>
</dbReference>
<dbReference type="InterPro" id="IPR006935">
    <property type="entry name" value="Helicase/UvrB_N"/>
</dbReference>
<reference evidence="4" key="1">
    <citation type="journal article" date="2020" name="Nature">
        <title>Giant virus diversity and host interactions through global metagenomics.</title>
        <authorList>
            <person name="Schulz F."/>
            <person name="Roux S."/>
            <person name="Paez-Espino D."/>
            <person name="Jungbluth S."/>
            <person name="Walsh D.A."/>
            <person name="Denef V.J."/>
            <person name="McMahon K.D."/>
            <person name="Konstantinidis K.T."/>
            <person name="Eloe-Fadrosh E.A."/>
            <person name="Kyrpides N.C."/>
            <person name="Woyke T."/>
        </authorList>
    </citation>
    <scope>NUCLEOTIDE SEQUENCE</scope>
    <source>
        <strain evidence="4">GVMAG-S-1040241-154</strain>
    </source>
</reference>
<feature type="compositionally biased region" description="Basic and acidic residues" evidence="2">
    <location>
        <begin position="417"/>
        <end position="435"/>
    </location>
</feature>